<accession>A0A1B0ATR8</accession>
<dbReference type="SMART" id="SM00718">
    <property type="entry name" value="DM4_12"/>
    <property type="match status" value="1"/>
</dbReference>
<dbReference type="VEuPathDB" id="VectorBase:GPPI008257"/>
<evidence type="ECO:0000313" key="1">
    <source>
        <dbReference type="EnsemblMetazoa" id="GPPI008257-PA"/>
    </source>
</evidence>
<protein>
    <submittedName>
        <fullName evidence="1">Uncharacterized protein</fullName>
    </submittedName>
</protein>
<evidence type="ECO:0000313" key="2">
    <source>
        <dbReference type="Proteomes" id="UP000092460"/>
    </source>
</evidence>
<dbReference type="InterPro" id="IPR006631">
    <property type="entry name" value="DM4_12"/>
</dbReference>
<dbReference type="EnsemblMetazoa" id="GPPI008257-RA">
    <property type="protein sequence ID" value="GPPI008257-PA"/>
    <property type="gene ID" value="GPPI008257"/>
</dbReference>
<reference evidence="1" key="2">
    <citation type="submission" date="2020-05" db="UniProtKB">
        <authorList>
            <consortium name="EnsemblMetazoa"/>
        </authorList>
    </citation>
    <scope>IDENTIFICATION</scope>
    <source>
        <strain evidence="1">IAEA</strain>
    </source>
</reference>
<reference evidence="2" key="1">
    <citation type="submission" date="2015-01" db="EMBL/GenBank/DDBJ databases">
        <authorList>
            <person name="Aksoy S."/>
            <person name="Warren W."/>
            <person name="Wilson R.K."/>
        </authorList>
    </citation>
    <scope>NUCLEOTIDE SEQUENCE [LARGE SCALE GENOMIC DNA]</scope>
    <source>
        <strain evidence="2">IAEA</strain>
    </source>
</reference>
<dbReference type="EMBL" id="JXJN01003430">
    <property type="status" value="NOT_ANNOTATED_CDS"/>
    <property type="molecule type" value="Genomic_DNA"/>
</dbReference>
<proteinExistence type="predicted"/>
<dbReference type="AlphaFoldDB" id="A0A1B0ATR8"/>
<keyword evidence="2" id="KW-1185">Reference proteome</keyword>
<organism evidence="1 2">
    <name type="scientific">Glossina palpalis gambiensis</name>
    <dbReference type="NCBI Taxonomy" id="67801"/>
    <lineage>
        <taxon>Eukaryota</taxon>
        <taxon>Metazoa</taxon>
        <taxon>Ecdysozoa</taxon>
        <taxon>Arthropoda</taxon>
        <taxon>Hexapoda</taxon>
        <taxon>Insecta</taxon>
        <taxon>Pterygota</taxon>
        <taxon>Neoptera</taxon>
        <taxon>Endopterygota</taxon>
        <taxon>Diptera</taxon>
        <taxon>Brachycera</taxon>
        <taxon>Muscomorpha</taxon>
        <taxon>Hippoboscoidea</taxon>
        <taxon>Glossinidae</taxon>
        <taxon>Glossina</taxon>
    </lineage>
</organism>
<name>A0A1B0ATR8_9MUSC</name>
<dbReference type="Pfam" id="PF07841">
    <property type="entry name" value="DM4_12"/>
    <property type="match status" value="1"/>
</dbReference>
<dbReference type="PANTHER" id="PTHR21398:SF4">
    <property type="entry name" value="AGAP002980-PA"/>
    <property type="match status" value="1"/>
</dbReference>
<dbReference type="Proteomes" id="UP000092460">
    <property type="component" value="Unassembled WGS sequence"/>
</dbReference>
<sequence length="220" mass="25470">MCSRLLMYLLLFAIYVNLYKFGLKVHTLVYPPTTVYQMIGSISIPISGLPMNHKVFFDWGFQMNYQMPFNLSEFYMVPIWSTGASNVQKRHLHYQTDFTVRELYEGLKDLLERSCLARSICELARRPFDDSYKNILTDILTFLLTPSLHEEHFSAANLENSIYNDVEFISSGIVHSCSFLYQNCTMDLLSLIKLTAIEDEAGCNTPTDPIIKNLIYMRII</sequence>
<dbReference type="PANTHER" id="PTHR21398">
    <property type="entry name" value="AGAP007094-PA"/>
    <property type="match status" value="1"/>
</dbReference>